<evidence type="ECO:0008006" key="4">
    <source>
        <dbReference type="Google" id="ProtNLM"/>
    </source>
</evidence>
<sequence>MTSTRKTLMIAGGLLVAAAATGYVMLLRADHRAIAEAGLADSSAPGAAPAPAVATPPADDGHTAQGAIAPPVAKAASAAHPTLSASSAPAALAPAPAVAAAPPAPAPAPARPAATPSVKVVTVDAQDAPAPAHAAPPQQHARRQRDGIERHAAVKPATTKAEMKAETPETAALVRESAKLDPSLPPPTMPVVATTGTAHTSAARHGASSGANPVAAAMTEQLVRESTNLSAPPPRDNAPAK</sequence>
<dbReference type="RefSeq" id="WP_181145416.1">
    <property type="nucleotide sequence ID" value="NZ_JAHPMX010000027.1"/>
</dbReference>
<evidence type="ECO:0000256" key="1">
    <source>
        <dbReference type="SAM" id="MobiDB-lite"/>
    </source>
</evidence>
<evidence type="ECO:0000313" key="2">
    <source>
        <dbReference type="EMBL" id="MBU9360355.1"/>
    </source>
</evidence>
<dbReference type="Proteomes" id="UP001196915">
    <property type="component" value="Unassembled WGS sequence"/>
</dbReference>
<name>A0AAP2HR46_9BURK</name>
<accession>A0AAP2HR46</accession>
<protein>
    <recommendedName>
        <fullName evidence="4">Extensin</fullName>
    </recommendedName>
</protein>
<feature type="compositionally biased region" description="Low complexity" evidence="1">
    <location>
        <begin position="126"/>
        <end position="139"/>
    </location>
</feature>
<dbReference type="AlphaFoldDB" id="A0AAP2HR46"/>
<gene>
    <name evidence="2" type="ORF">KTE52_28910</name>
</gene>
<organism evidence="2 3">
    <name type="scientific">Burkholderia multivorans</name>
    <dbReference type="NCBI Taxonomy" id="87883"/>
    <lineage>
        <taxon>Bacteria</taxon>
        <taxon>Pseudomonadati</taxon>
        <taxon>Pseudomonadota</taxon>
        <taxon>Betaproteobacteria</taxon>
        <taxon>Burkholderiales</taxon>
        <taxon>Burkholderiaceae</taxon>
        <taxon>Burkholderia</taxon>
        <taxon>Burkholderia cepacia complex</taxon>
    </lineage>
</organism>
<feature type="region of interest" description="Disordered" evidence="1">
    <location>
        <begin position="197"/>
        <end position="241"/>
    </location>
</feature>
<feature type="region of interest" description="Disordered" evidence="1">
    <location>
        <begin position="42"/>
        <end position="65"/>
    </location>
</feature>
<dbReference type="EMBL" id="JAHPMX010000027">
    <property type="protein sequence ID" value="MBU9360355.1"/>
    <property type="molecule type" value="Genomic_DNA"/>
</dbReference>
<comment type="caution">
    <text evidence="2">The sequence shown here is derived from an EMBL/GenBank/DDBJ whole genome shotgun (WGS) entry which is preliminary data.</text>
</comment>
<reference evidence="2" key="1">
    <citation type="submission" date="2021-06" db="EMBL/GenBank/DDBJ databases">
        <title>A collection of bacterial strains from the Burkholderia cepacia Research Laboratory and Repository.</title>
        <authorList>
            <person name="Lipuma J."/>
            <person name="Spilker T."/>
        </authorList>
    </citation>
    <scope>NUCLEOTIDE SEQUENCE</scope>
    <source>
        <strain evidence="2">AU37435</strain>
    </source>
</reference>
<evidence type="ECO:0000313" key="3">
    <source>
        <dbReference type="Proteomes" id="UP001196915"/>
    </source>
</evidence>
<proteinExistence type="predicted"/>
<feature type="region of interest" description="Disordered" evidence="1">
    <location>
        <begin position="99"/>
        <end position="118"/>
    </location>
</feature>
<feature type="compositionally biased region" description="Pro residues" evidence="1">
    <location>
        <begin position="231"/>
        <end position="241"/>
    </location>
</feature>
<feature type="region of interest" description="Disordered" evidence="1">
    <location>
        <begin position="126"/>
        <end position="147"/>
    </location>
</feature>